<keyword evidence="1" id="KW-1133">Transmembrane helix</keyword>
<comment type="caution">
    <text evidence="3">The sequence shown here is derived from an EMBL/GenBank/DDBJ whole genome shotgun (WGS) entry which is preliminary data.</text>
</comment>
<dbReference type="EMBL" id="SLWO01000002">
    <property type="protein sequence ID" value="TCO29156.1"/>
    <property type="molecule type" value="Genomic_DNA"/>
</dbReference>
<evidence type="ECO:0000256" key="1">
    <source>
        <dbReference type="SAM" id="Phobius"/>
    </source>
</evidence>
<dbReference type="InterPro" id="IPR036680">
    <property type="entry name" value="SPOR-like_sf"/>
</dbReference>
<name>A0A4R2HJW3_9SPHI</name>
<dbReference type="Gene3D" id="3.30.70.1070">
    <property type="entry name" value="Sporulation related repeat"/>
    <property type="match status" value="1"/>
</dbReference>
<feature type="transmembrane region" description="Helical" evidence="1">
    <location>
        <begin position="27"/>
        <end position="43"/>
    </location>
</feature>
<proteinExistence type="predicted"/>
<accession>A0A4R2HJW3</accession>
<dbReference type="InterPro" id="IPR007730">
    <property type="entry name" value="SPOR-like_dom"/>
</dbReference>
<dbReference type="Proteomes" id="UP000295684">
    <property type="component" value="Unassembled WGS sequence"/>
</dbReference>
<keyword evidence="1" id="KW-0472">Membrane</keyword>
<reference evidence="3 4" key="1">
    <citation type="submission" date="2019-03" db="EMBL/GenBank/DDBJ databases">
        <title>Genomic Encyclopedia of Type Strains, Phase IV (KMG-IV): sequencing the most valuable type-strain genomes for metagenomic binning, comparative biology and taxonomic classification.</title>
        <authorList>
            <person name="Goeker M."/>
        </authorList>
    </citation>
    <scope>NUCLEOTIDE SEQUENCE [LARGE SCALE GENOMIC DNA]</scope>
    <source>
        <strain evidence="3 4">DSM 103236</strain>
    </source>
</reference>
<dbReference type="PROSITE" id="PS51724">
    <property type="entry name" value="SPOR"/>
    <property type="match status" value="1"/>
</dbReference>
<organism evidence="3 4">
    <name type="scientific">Pedobacter psychrotolerans</name>
    <dbReference type="NCBI Taxonomy" id="1843235"/>
    <lineage>
        <taxon>Bacteria</taxon>
        <taxon>Pseudomonadati</taxon>
        <taxon>Bacteroidota</taxon>
        <taxon>Sphingobacteriia</taxon>
        <taxon>Sphingobacteriales</taxon>
        <taxon>Sphingobacteriaceae</taxon>
        <taxon>Pedobacter</taxon>
    </lineage>
</organism>
<feature type="domain" description="SPOR" evidence="2">
    <location>
        <begin position="79"/>
        <end position="157"/>
    </location>
</feature>
<dbReference type="Pfam" id="PF05036">
    <property type="entry name" value="SPOR"/>
    <property type="match status" value="1"/>
</dbReference>
<keyword evidence="1" id="KW-0812">Transmembrane</keyword>
<dbReference type="GO" id="GO:0042834">
    <property type="term" value="F:peptidoglycan binding"/>
    <property type="evidence" value="ECO:0007669"/>
    <property type="project" value="InterPro"/>
</dbReference>
<evidence type="ECO:0000259" key="2">
    <source>
        <dbReference type="PROSITE" id="PS51724"/>
    </source>
</evidence>
<sequence>MPIFAVNSAFLFLKQFSFVYCHTIMKILYTLIFSFFFINIALAQKGEVVVIKDPLIDSLIAKRVDVYRTSGEVKIGKPIVSSYGYRVQIFYGSDRREVFNQQARFKTLYPRLNTYLIYKEPNYYVRVGDFRTRLEAQRLMSEIRPTFPTLFIFREKINAPQLDITTDDQR</sequence>
<protein>
    <submittedName>
        <fullName evidence="3">Sporulation related protein</fullName>
    </submittedName>
</protein>
<evidence type="ECO:0000313" key="4">
    <source>
        <dbReference type="Proteomes" id="UP000295684"/>
    </source>
</evidence>
<gene>
    <name evidence="3" type="ORF">EV200_102578</name>
</gene>
<dbReference type="AlphaFoldDB" id="A0A4R2HJW3"/>
<dbReference type="SUPFAM" id="SSF110997">
    <property type="entry name" value="Sporulation related repeat"/>
    <property type="match status" value="1"/>
</dbReference>
<evidence type="ECO:0000313" key="3">
    <source>
        <dbReference type="EMBL" id="TCO29156.1"/>
    </source>
</evidence>